<accession>A0A285VL87</accession>
<evidence type="ECO:0000313" key="6">
    <source>
        <dbReference type="EMBL" id="SOC54844.1"/>
    </source>
</evidence>
<dbReference type="InterPro" id="IPR044524">
    <property type="entry name" value="Isoase_HisA-like"/>
</dbReference>
<reference evidence="7" key="1">
    <citation type="submission" date="2017-08" db="EMBL/GenBank/DDBJ databases">
        <authorList>
            <person name="Varghese N."/>
            <person name="Submissions S."/>
        </authorList>
    </citation>
    <scope>NUCLEOTIDE SEQUENCE [LARGE SCALE GENOMIC DNA]</scope>
    <source>
        <strain evidence="7">USBA17B2</strain>
    </source>
</reference>
<protein>
    <submittedName>
        <fullName evidence="6">1-(5-phosphoribosyl)-5-[(5-phosphoribosylamino)methylideneamino] imidazole-4-carboxamide isomerase</fullName>
    </submittedName>
</protein>
<proteinExistence type="inferred from homology"/>
<sequence>MTPPLTLLPAVDVAAGRAAQVVDAEGDRGSTADPHDVVSRWVSAGAGWVHLVDLDRAFGRGDNAALMADMVSRCPVRVQLSGGLADEAAVEEALATGADRVVLASALLADPAALGRLVERHGDRVVPAVDVREGLVVSRGTSLTLGPVADVLRATPVLREAPLLLVADASRDGTSAGADLDLFTGVAGTAGVDVVASGGIATLDDVRALRGLTSVGVAGVVLGAALYHGAFTLAEALEVAR</sequence>
<evidence type="ECO:0000256" key="5">
    <source>
        <dbReference type="RuleBase" id="RU003657"/>
    </source>
</evidence>
<dbReference type="InterPro" id="IPR011060">
    <property type="entry name" value="RibuloseP-bd_barrel"/>
</dbReference>
<dbReference type="GO" id="GO:0003949">
    <property type="term" value="F:1-(5-phosphoribosyl)-5-[(5-phosphoribosylamino)methylideneamino]imidazole-4-carboxamide isomerase activity"/>
    <property type="evidence" value="ECO:0007669"/>
    <property type="project" value="InterPro"/>
</dbReference>
<comment type="similarity">
    <text evidence="1 5">Belongs to the HisA/HisF family.</text>
</comment>
<comment type="pathway">
    <text evidence="4">Amino-acid biosynthesis.</text>
</comment>
<keyword evidence="2 5" id="KW-0028">Amino-acid biosynthesis</keyword>
<evidence type="ECO:0000256" key="3">
    <source>
        <dbReference type="ARBA" id="ARBA00023102"/>
    </source>
</evidence>
<dbReference type="RefSeq" id="WP_097187681.1">
    <property type="nucleotide sequence ID" value="NZ_OBQK01000004.1"/>
</dbReference>
<evidence type="ECO:0000256" key="4">
    <source>
        <dbReference type="ARBA" id="ARBA00029440"/>
    </source>
</evidence>
<dbReference type="InterPro" id="IPR006062">
    <property type="entry name" value="His_biosynth"/>
</dbReference>
<evidence type="ECO:0000313" key="7">
    <source>
        <dbReference type="Proteomes" id="UP000219688"/>
    </source>
</evidence>
<dbReference type="SUPFAM" id="SSF51366">
    <property type="entry name" value="Ribulose-phoshate binding barrel"/>
    <property type="match status" value="1"/>
</dbReference>
<dbReference type="PANTHER" id="PTHR43090:SF2">
    <property type="entry name" value="1-(5-PHOSPHORIBOSYL)-5-[(5-PHOSPHORIBOSYLAMINO)METHYLIDENEAMINO] IMIDAZOLE-4-CARBOXAMIDE ISOMERASE"/>
    <property type="match status" value="1"/>
</dbReference>
<name>A0A285VL87_9MICO</name>
<keyword evidence="7" id="KW-1185">Reference proteome</keyword>
<dbReference type="InterPro" id="IPR013785">
    <property type="entry name" value="Aldolase_TIM"/>
</dbReference>
<dbReference type="EMBL" id="OBQK01000004">
    <property type="protein sequence ID" value="SOC54844.1"/>
    <property type="molecule type" value="Genomic_DNA"/>
</dbReference>
<dbReference type="GO" id="GO:0000162">
    <property type="term" value="P:L-tryptophan biosynthetic process"/>
    <property type="evidence" value="ECO:0007669"/>
    <property type="project" value="TreeGrafter"/>
</dbReference>
<gene>
    <name evidence="6" type="ORF">SAMN05421879_10420</name>
</gene>
<organism evidence="6 7">
    <name type="scientific">Ornithinimicrobium cerasi</name>
    <dbReference type="NCBI Taxonomy" id="2248773"/>
    <lineage>
        <taxon>Bacteria</taxon>
        <taxon>Bacillati</taxon>
        <taxon>Actinomycetota</taxon>
        <taxon>Actinomycetes</taxon>
        <taxon>Micrococcales</taxon>
        <taxon>Ornithinimicrobiaceae</taxon>
        <taxon>Ornithinimicrobium</taxon>
    </lineage>
</organism>
<dbReference type="Pfam" id="PF00977">
    <property type="entry name" value="His_biosynth"/>
    <property type="match status" value="1"/>
</dbReference>
<dbReference type="GO" id="GO:0005737">
    <property type="term" value="C:cytoplasm"/>
    <property type="evidence" value="ECO:0007669"/>
    <property type="project" value="TreeGrafter"/>
</dbReference>
<evidence type="ECO:0000256" key="1">
    <source>
        <dbReference type="ARBA" id="ARBA00009667"/>
    </source>
</evidence>
<dbReference type="Gene3D" id="3.20.20.70">
    <property type="entry name" value="Aldolase class I"/>
    <property type="match status" value="1"/>
</dbReference>
<dbReference type="PANTHER" id="PTHR43090">
    <property type="entry name" value="1-(5-PHOSPHORIBOSYL)-5-[(5-PHOSPHORIBOSYLAMINO)METHYLIDENEAMINO] IMIDAZOLE-4-CARBOXAMIDE ISOMERASE"/>
    <property type="match status" value="1"/>
</dbReference>
<keyword evidence="6" id="KW-0413">Isomerase</keyword>
<dbReference type="Proteomes" id="UP000219688">
    <property type="component" value="Unassembled WGS sequence"/>
</dbReference>
<keyword evidence="3 5" id="KW-0368">Histidine biosynthesis</keyword>
<dbReference type="GO" id="GO:0000105">
    <property type="term" value="P:L-histidine biosynthetic process"/>
    <property type="evidence" value="ECO:0007669"/>
    <property type="project" value="UniProtKB-KW"/>
</dbReference>
<dbReference type="AlphaFoldDB" id="A0A285VL87"/>
<evidence type="ECO:0000256" key="2">
    <source>
        <dbReference type="ARBA" id="ARBA00022605"/>
    </source>
</evidence>